<reference evidence="2" key="1">
    <citation type="journal article" date="2022" name="bioRxiv">
        <title>Sequencing and chromosome-scale assembly of the giantPleurodeles waltlgenome.</title>
        <authorList>
            <person name="Brown T."/>
            <person name="Elewa A."/>
            <person name="Iarovenko S."/>
            <person name="Subramanian E."/>
            <person name="Araus A.J."/>
            <person name="Petzold A."/>
            <person name="Susuki M."/>
            <person name="Suzuki K.-i.T."/>
            <person name="Hayashi T."/>
            <person name="Toyoda A."/>
            <person name="Oliveira C."/>
            <person name="Osipova E."/>
            <person name="Leigh N.D."/>
            <person name="Simon A."/>
            <person name="Yun M.H."/>
        </authorList>
    </citation>
    <scope>NUCLEOTIDE SEQUENCE</scope>
    <source>
        <strain evidence="2">20211129_DDA</strain>
        <tissue evidence="2">Liver</tissue>
    </source>
</reference>
<proteinExistence type="predicted"/>
<evidence type="ECO:0000313" key="2">
    <source>
        <dbReference type="EMBL" id="KAJ1206602.1"/>
    </source>
</evidence>
<keyword evidence="3" id="KW-1185">Reference proteome</keyword>
<feature type="compositionally biased region" description="Basic and acidic residues" evidence="1">
    <location>
        <begin position="134"/>
        <end position="144"/>
    </location>
</feature>
<feature type="compositionally biased region" description="Gly residues" evidence="1">
    <location>
        <begin position="151"/>
        <end position="160"/>
    </location>
</feature>
<gene>
    <name evidence="2" type="ORF">NDU88_002005</name>
</gene>
<sequence length="160" mass="17338">MLMAARQLVVQKGKAWVEAHALQTREQEQCQTRSMKPEQKPVQDSDKPIHTPSTRRLAAKTAASARSQEPQSVQSRGSKAKRSREAHRSESSENSPALLGADSSIEGSSSSEVDEQPLSPVASIAEAAKQDGVQQDKGHDETITQRKNGKKGGLGEAIWQ</sequence>
<accession>A0AAV7VYF4</accession>
<feature type="region of interest" description="Disordered" evidence="1">
    <location>
        <begin position="24"/>
        <end position="160"/>
    </location>
</feature>
<dbReference type="Proteomes" id="UP001066276">
    <property type="component" value="Chromosome 1_2"/>
</dbReference>
<name>A0AAV7VYF4_PLEWA</name>
<evidence type="ECO:0000256" key="1">
    <source>
        <dbReference type="SAM" id="MobiDB-lite"/>
    </source>
</evidence>
<evidence type="ECO:0000313" key="3">
    <source>
        <dbReference type="Proteomes" id="UP001066276"/>
    </source>
</evidence>
<organism evidence="2 3">
    <name type="scientific">Pleurodeles waltl</name>
    <name type="common">Iberian ribbed newt</name>
    <dbReference type="NCBI Taxonomy" id="8319"/>
    <lineage>
        <taxon>Eukaryota</taxon>
        <taxon>Metazoa</taxon>
        <taxon>Chordata</taxon>
        <taxon>Craniata</taxon>
        <taxon>Vertebrata</taxon>
        <taxon>Euteleostomi</taxon>
        <taxon>Amphibia</taxon>
        <taxon>Batrachia</taxon>
        <taxon>Caudata</taxon>
        <taxon>Salamandroidea</taxon>
        <taxon>Salamandridae</taxon>
        <taxon>Pleurodelinae</taxon>
        <taxon>Pleurodeles</taxon>
    </lineage>
</organism>
<protein>
    <submittedName>
        <fullName evidence="2">Uncharacterized protein</fullName>
    </submittedName>
</protein>
<feature type="compositionally biased region" description="Basic and acidic residues" evidence="1">
    <location>
        <begin position="35"/>
        <end position="49"/>
    </location>
</feature>
<dbReference type="EMBL" id="JANPWB010000002">
    <property type="protein sequence ID" value="KAJ1206602.1"/>
    <property type="molecule type" value="Genomic_DNA"/>
</dbReference>
<dbReference type="AlphaFoldDB" id="A0AAV7VYF4"/>
<feature type="compositionally biased region" description="Polar residues" evidence="1">
    <location>
        <begin position="64"/>
        <end position="77"/>
    </location>
</feature>
<comment type="caution">
    <text evidence="2">The sequence shown here is derived from an EMBL/GenBank/DDBJ whole genome shotgun (WGS) entry which is preliminary data.</text>
</comment>